<protein>
    <submittedName>
        <fullName evidence="1">Alpha-ribazole phosphatase</fullName>
    </submittedName>
</protein>
<dbReference type="PANTHER" id="PTHR48100:SF62">
    <property type="entry name" value="GLUCOSYL-3-PHOSPHOGLYCERATE PHOSPHATASE"/>
    <property type="match status" value="1"/>
</dbReference>
<comment type="caution">
    <text evidence="1">The sequence shown here is derived from an EMBL/GenBank/DDBJ whole genome shotgun (WGS) entry which is preliminary data.</text>
</comment>
<name>A0ABX2F7A0_9PSEU</name>
<dbReference type="Gene3D" id="3.40.50.1240">
    <property type="entry name" value="Phosphoglycerate mutase-like"/>
    <property type="match status" value="1"/>
</dbReference>
<dbReference type="RefSeq" id="WP_173134398.1">
    <property type="nucleotide sequence ID" value="NZ_CBCSGW010000010.1"/>
</dbReference>
<sequence length="204" mass="21879">MSARLLLVRHAETLWHQDNRYAGARSNPGLSANGLRQVESLAKGVASEGVEVVASSPMERALRTATPAAEALGLTVQVVPSLHEADFGELEGRTIAEMDPELVRQFRADPVANVFPEAEPPAEAAARAVAALRELNAEHDGHTVLVVAHSTLLRLALCSLLGLPLSSYRRVFPRLENVQVTEIKLPADPAEPAALLSLNRVIVP</sequence>
<reference evidence="1 2" key="1">
    <citation type="submission" date="2020-01" db="EMBL/GenBank/DDBJ databases">
        <title>Kibdelosporangium persica a novel Actinomycetes from a hot desert in Iran.</title>
        <authorList>
            <person name="Safaei N."/>
            <person name="Zaburannyi N."/>
            <person name="Mueller R."/>
            <person name="Wink J."/>
        </authorList>
    </citation>
    <scope>NUCLEOTIDE SEQUENCE [LARGE SCALE GENOMIC DNA]</scope>
    <source>
        <strain evidence="1 2">4NS15</strain>
    </source>
</reference>
<dbReference type="InterPro" id="IPR029033">
    <property type="entry name" value="His_PPase_superfam"/>
</dbReference>
<dbReference type="SMART" id="SM00855">
    <property type="entry name" value="PGAM"/>
    <property type="match status" value="1"/>
</dbReference>
<dbReference type="PANTHER" id="PTHR48100">
    <property type="entry name" value="BROAD-SPECIFICITY PHOSPHATASE YOR283W-RELATED"/>
    <property type="match status" value="1"/>
</dbReference>
<proteinExistence type="predicted"/>
<dbReference type="CDD" id="cd07067">
    <property type="entry name" value="HP_PGM_like"/>
    <property type="match status" value="1"/>
</dbReference>
<dbReference type="SUPFAM" id="SSF53254">
    <property type="entry name" value="Phosphoglycerate mutase-like"/>
    <property type="match status" value="1"/>
</dbReference>
<evidence type="ECO:0000313" key="2">
    <source>
        <dbReference type="Proteomes" id="UP000763557"/>
    </source>
</evidence>
<evidence type="ECO:0000313" key="1">
    <source>
        <dbReference type="EMBL" id="NRN67147.1"/>
    </source>
</evidence>
<gene>
    <name evidence="1" type="ORF">GC106_43800</name>
</gene>
<dbReference type="Proteomes" id="UP000763557">
    <property type="component" value="Unassembled WGS sequence"/>
</dbReference>
<keyword evidence="2" id="KW-1185">Reference proteome</keyword>
<dbReference type="EMBL" id="JAAATY010000013">
    <property type="protein sequence ID" value="NRN67147.1"/>
    <property type="molecule type" value="Genomic_DNA"/>
</dbReference>
<dbReference type="InterPro" id="IPR013078">
    <property type="entry name" value="His_Pase_superF_clade-1"/>
</dbReference>
<dbReference type="InterPro" id="IPR050275">
    <property type="entry name" value="PGM_Phosphatase"/>
</dbReference>
<dbReference type="Pfam" id="PF00300">
    <property type="entry name" value="His_Phos_1"/>
    <property type="match status" value="1"/>
</dbReference>
<organism evidence="1 2">
    <name type="scientific">Kibdelosporangium persicum</name>
    <dbReference type="NCBI Taxonomy" id="2698649"/>
    <lineage>
        <taxon>Bacteria</taxon>
        <taxon>Bacillati</taxon>
        <taxon>Actinomycetota</taxon>
        <taxon>Actinomycetes</taxon>
        <taxon>Pseudonocardiales</taxon>
        <taxon>Pseudonocardiaceae</taxon>
        <taxon>Kibdelosporangium</taxon>
    </lineage>
</organism>
<accession>A0ABX2F7A0</accession>